<dbReference type="Pfam" id="PF13302">
    <property type="entry name" value="Acetyltransf_3"/>
    <property type="match status" value="1"/>
</dbReference>
<dbReference type="InterPro" id="IPR016181">
    <property type="entry name" value="Acyl_CoA_acyltransferase"/>
</dbReference>
<dbReference type="PANTHER" id="PTHR43792:SF9">
    <property type="entry name" value="RIBOSOMAL-PROTEIN-ALANINE ACETYLTRANSFERASE"/>
    <property type="match status" value="1"/>
</dbReference>
<accession>A0ABR5A042</accession>
<dbReference type="CDD" id="cd04301">
    <property type="entry name" value="NAT_SF"/>
    <property type="match status" value="1"/>
</dbReference>
<proteinExistence type="predicted"/>
<dbReference type="Proteomes" id="UP000054526">
    <property type="component" value="Unassembled WGS sequence"/>
</dbReference>
<reference evidence="2 3" key="1">
    <citation type="submission" date="2014-12" db="EMBL/GenBank/DDBJ databases">
        <title>Draft genome sequence of Cohnella kolymensis strain B-2846.</title>
        <authorList>
            <person name="Karlyshev A.V."/>
            <person name="Kudryashova E.B."/>
        </authorList>
    </citation>
    <scope>NUCLEOTIDE SEQUENCE [LARGE SCALE GENOMIC DNA]</scope>
    <source>
        <strain evidence="2 3">VKM B-2846</strain>
    </source>
</reference>
<dbReference type="SUPFAM" id="SSF55729">
    <property type="entry name" value="Acyl-CoA N-acyltransferases (Nat)"/>
    <property type="match status" value="1"/>
</dbReference>
<evidence type="ECO:0000259" key="1">
    <source>
        <dbReference type="PROSITE" id="PS51186"/>
    </source>
</evidence>
<dbReference type="RefSeq" id="WP_041067493.1">
    <property type="nucleotide sequence ID" value="NZ_JXAL01000033.1"/>
</dbReference>
<sequence>MIPTLETERLILREIHREDADSIFSYFSNDNVTRHYGMKTFEKLEQAENLIDAFSKNFTEKRGIRWGIEKKDSKGLVGTIGFNLWSPAHKRAEIGYDIHPNVWRMGYTSEALQRILEYGFDKLGLTRIGAVVFIENEASNQLLLKQGFEKEGILRNYMYQNDKVYDVNIYSKMKK</sequence>
<dbReference type="PROSITE" id="PS51186">
    <property type="entry name" value="GNAT"/>
    <property type="match status" value="1"/>
</dbReference>
<keyword evidence="3" id="KW-1185">Reference proteome</keyword>
<dbReference type="Gene3D" id="3.40.630.30">
    <property type="match status" value="1"/>
</dbReference>
<feature type="domain" description="N-acetyltransferase" evidence="1">
    <location>
        <begin position="10"/>
        <end position="170"/>
    </location>
</feature>
<dbReference type="InterPro" id="IPR000182">
    <property type="entry name" value="GNAT_dom"/>
</dbReference>
<protein>
    <submittedName>
        <fullName evidence="2">Acetyltransferase</fullName>
    </submittedName>
</protein>
<evidence type="ECO:0000313" key="3">
    <source>
        <dbReference type="Proteomes" id="UP000054526"/>
    </source>
</evidence>
<evidence type="ECO:0000313" key="2">
    <source>
        <dbReference type="EMBL" id="KIL34410.1"/>
    </source>
</evidence>
<organism evidence="2 3">
    <name type="scientific">Cohnella kolymensis</name>
    <dbReference type="NCBI Taxonomy" id="1590652"/>
    <lineage>
        <taxon>Bacteria</taxon>
        <taxon>Bacillati</taxon>
        <taxon>Bacillota</taxon>
        <taxon>Bacilli</taxon>
        <taxon>Bacillales</taxon>
        <taxon>Paenibacillaceae</taxon>
        <taxon>Cohnella</taxon>
    </lineage>
</organism>
<gene>
    <name evidence="2" type="ORF">SD71_20560</name>
</gene>
<name>A0ABR5A042_9BACL</name>
<dbReference type="PANTHER" id="PTHR43792">
    <property type="entry name" value="GNAT FAMILY, PUTATIVE (AFU_ORTHOLOGUE AFUA_3G00765)-RELATED-RELATED"/>
    <property type="match status" value="1"/>
</dbReference>
<comment type="caution">
    <text evidence="2">The sequence shown here is derived from an EMBL/GenBank/DDBJ whole genome shotgun (WGS) entry which is preliminary data.</text>
</comment>
<dbReference type="EMBL" id="JXAL01000033">
    <property type="protein sequence ID" value="KIL34410.1"/>
    <property type="molecule type" value="Genomic_DNA"/>
</dbReference>
<dbReference type="InterPro" id="IPR051531">
    <property type="entry name" value="N-acetyltransferase"/>
</dbReference>